<accession>A0A9Q5JGR5</accession>
<gene>
    <name evidence="5" type="ORF">BG262_03390</name>
</gene>
<dbReference type="Pfam" id="PF02522">
    <property type="entry name" value="Antibiotic_NAT"/>
    <property type="match status" value="1"/>
</dbReference>
<dbReference type="RefSeq" id="WP_070787981.1">
    <property type="nucleotide sequence ID" value="NZ_MKIQ01000027.1"/>
</dbReference>
<dbReference type="GO" id="GO:0046677">
    <property type="term" value="P:response to antibiotic"/>
    <property type="evidence" value="ECO:0007669"/>
    <property type="project" value="UniProtKB-KW"/>
</dbReference>
<keyword evidence="3 4" id="KW-0012">Acyltransferase</keyword>
<dbReference type="GO" id="GO:0046353">
    <property type="term" value="F:aminoglycoside 3-N-acetyltransferase activity"/>
    <property type="evidence" value="ECO:0007669"/>
    <property type="project" value="UniProtKB-EC"/>
</dbReference>
<reference evidence="6" key="1">
    <citation type="submission" date="2016-09" db="EMBL/GenBank/DDBJ databases">
        <title>Draft genome sequence of a novel species of the family Streptococcaceae isolated from flowers.</title>
        <authorList>
            <person name="Chuah L.-O."/>
            <person name="Yap K.-P."/>
            <person name="Thong K.L."/>
            <person name="Liong M.T."/>
            <person name="Ahmad R."/>
            <person name="Rusul G."/>
        </authorList>
    </citation>
    <scope>NUCLEOTIDE SEQUENCE [LARGE SCALE GENOMIC DNA]</scope>
    <source>
        <strain evidence="6">HibF3</strain>
    </source>
</reference>
<dbReference type="EC" id="2.3.1.-" evidence="4"/>
<comment type="similarity">
    <text evidence="1 4">Belongs to the antibiotic N-acetyltransferase family.</text>
</comment>
<dbReference type="EMBL" id="MKIQ01000027">
    <property type="protein sequence ID" value="OFI46848.1"/>
    <property type="molecule type" value="Genomic_DNA"/>
</dbReference>
<name>A0A9Q5JGR5_9LACT</name>
<keyword evidence="2 4" id="KW-0808">Transferase</keyword>
<organism evidence="5 6">
    <name type="scientific">Floricoccus penangensis</name>
    <dbReference type="NCBI Taxonomy" id="1859475"/>
    <lineage>
        <taxon>Bacteria</taxon>
        <taxon>Bacillati</taxon>
        <taxon>Bacillota</taxon>
        <taxon>Bacilli</taxon>
        <taxon>Lactobacillales</taxon>
        <taxon>Streptococcaceae</taxon>
        <taxon>Floricoccus</taxon>
    </lineage>
</organism>
<dbReference type="PANTHER" id="PTHR11104:SF0">
    <property type="entry name" value="SPBETA PROPHAGE-DERIVED AMINOGLYCOSIDE N(3')-ACETYLTRANSFERASE-LIKE PROTEIN YOKD"/>
    <property type="match status" value="1"/>
</dbReference>
<dbReference type="Proteomes" id="UP000177273">
    <property type="component" value="Unassembled WGS sequence"/>
</dbReference>
<comment type="catalytic activity">
    <reaction evidence="4">
        <text>a 2-deoxystreptamine antibiotic + acetyl-CoA = an N(3)-acetyl-2-deoxystreptamine antibiotic + CoA + H(+)</text>
        <dbReference type="Rhea" id="RHEA:12665"/>
        <dbReference type="ChEBI" id="CHEBI:15378"/>
        <dbReference type="ChEBI" id="CHEBI:57287"/>
        <dbReference type="ChEBI" id="CHEBI:57288"/>
        <dbReference type="ChEBI" id="CHEBI:57921"/>
        <dbReference type="ChEBI" id="CHEBI:77452"/>
        <dbReference type="EC" id="2.3.1.81"/>
    </reaction>
</comment>
<dbReference type="PANTHER" id="PTHR11104">
    <property type="entry name" value="AMINOGLYCOSIDE N3-ACETYLTRANSFERASE"/>
    <property type="match status" value="1"/>
</dbReference>
<keyword evidence="6" id="KW-1185">Reference proteome</keyword>
<evidence type="ECO:0000256" key="2">
    <source>
        <dbReference type="ARBA" id="ARBA00022679"/>
    </source>
</evidence>
<dbReference type="InterPro" id="IPR028345">
    <property type="entry name" value="Antibiotic_NAT-like"/>
</dbReference>
<dbReference type="InterPro" id="IPR003679">
    <property type="entry name" value="Amioglycoside_AcTrfase"/>
</dbReference>
<proteinExistence type="inferred from homology"/>
<comment type="caution">
    <text evidence="5">The sequence shown here is derived from an EMBL/GenBank/DDBJ whole genome shotgun (WGS) entry which is preliminary data.</text>
</comment>
<evidence type="ECO:0000313" key="5">
    <source>
        <dbReference type="EMBL" id="OFI46848.1"/>
    </source>
</evidence>
<evidence type="ECO:0000256" key="4">
    <source>
        <dbReference type="RuleBase" id="RU365031"/>
    </source>
</evidence>
<protein>
    <recommendedName>
        <fullName evidence="4">Aminoglycoside N(3)-acetyltransferase</fullName>
        <ecNumber evidence="4">2.3.1.-</ecNumber>
    </recommendedName>
</protein>
<dbReference type="OrthoDB" id="7330654at2"/>
<evidence type="ECO:0000313" key="6">
    <source>
        <dbReference type="Proteomes" id="UP000177273"/>
    </source>
</evidence>
<sequence length="279" mass="31952">MEGIPYVVKAIEKGLTPLGKSDFIKAFKELGVQSNDNIIAHASLSAFSYILGDERAIFEALMEVMGVAGTLVVPTQTVDITDPIRYEYPPVPKEWWQKIRDEIPAFDKEKSPSRAIGDFAEYVRTYKDSKRSIHPLYSFAAVGEKADFILENHQLDYGLGQNSPLMKLYELDAKILLLGVDFDSNTSLHLAEYYPNRPDLEESSKIIADGQEKWISFKNIDLDIYDDFTDIEKKFYSEKPESYTSTKLNEGSIYLINMRDCVDFARNYYLEKECDEKIL</sequence>
<evidence type="ECO:0000256" key="1">
    <source>
        <dbReference type="ARBA" id="ARBA00006383"/>
    </source>
</evidence>
<dbReference type="SUPFAM" id="SSF110710">
    <property type="entry name" value="TTHA0583/YokD-like"/>
    <property type="match status" value="1"/>
</dbReference>
<evidence type="ECO:0000256" key="3">
    <source>
        <dbReference type="ARBA" id="ARBA00023315"/>
    </source>
</evidence>
<keyword evidence="4" id="KW-0046">Antibiotic resistance</keyword>
<dbReference type="AlphaFoldDB" id="A0A9Q5JGR5"/>